<protein>
    <submittedName>
        <fullName evidence="1">Uncharacterized protein</fullName>
    </submittedName>
</protein>
<accession>A0AB37HDI7</accession>
<dbReference type="EMBL" id="CP066701">
    <property type="protein sequence ID" value="QQX24885.1"/>
    <property type="molecule type" value="Genomic_DNA"/>
</dbReference>
<dbReference type="RefSeq" id="WP_181294301.1">
    <property type="nucleotide sequence ID" value="NZ_CP066701.1"/>
</dbReference>
<evidence type="ECO:0000313" key="2">
    <source>
        <dbReference type="Proteomes" id="UP000595512"/>
    </source>
</evidence>
<sequence>MHDYKNIRNDLINELETFLVGPRNEDEILGAKIRPMALYLTGKLVPLGATSDVVNEKENAIETHVEISEEEIDEQLKTRKIFRPSSMGISFKLKKLVKLKSVKQALIEKE</sequence>
<evidence type="ECO:0000313" key="1">
    <source>
        <dbReference type="EMBL" id="QQX24885.1"/>
    </source>
</evidence>
<organism evidence="1 2">
    <name type="scientific">Heyndrickxia sporothermodurans</name>
    <dbReference type="NCBI Taxonomy" id="46224"/>
    <lineage>
        <taxon>Bacteria</taxon>
        <taxon>Bacillati</taxon>
        <taxon>Bacillota</taxon>
        <taxon>Bacilli</taxon>
        <taxon>Bacillales</taxon>
        <taxon>Bacillaceae</taxon>
        <taxon>Heyndrickxia</taxon>
    </lineage>
</organism>
<reference evidence="1 2" key="1">
    <citation type="submission" date="2020-12" db="EMBL/GenBank/DDBJ databases">
        <title>Taxonomic evaluation of the Bacillus sporothermodurans group of bacteria based on whole genome sequences.</title>
        <authorList>
            <person name="Fiedler G."/>
            <person name="Herbstmann A.-D."/>
            <person name="Doll E."/>
            <person name="Wenning M."/>
            <person name="Brinks E."/>
            <person name="Kabisch J."/>
            <person name="Breitenwieser F."/>
            <person name="Lappann M."/>
            <person name="Boehnlein C."/>
            <person name="Franz C."/>
        </authorList>
    </citation>
    <scope>NUCLEOTIDE SEQUENCE [LARGE SCALE GENOMIC DNA]</scope>
    <source>
        <strain evidence="1 2">DSM 10599</strain>
    </source>
</reference>
<dbReference type="KEGG" id="hspo:JGZ69_19470"/>
<proteinExistence type="predicted"/>
<dbReference type="AlphaFoldDB" id="A0AB37HDI7"/>
<name>A0AB37HDI7_9BACI</name>
<dbReference type="Proteomes" id="UP000595512">
    <property type="component" value="Chromosome"/>
</dbReference>
<gene>
    <name evidence="1" type="ORF">JGZ69_19470</name>
</gene>